<protein>
    <submittedName>
        <fullName evidence="2">Uncharacterized protein</fullName>
    </submittedName>
</protein>
<dbReference type="InterPro" id="IPR036322">
    <property type="entry name" value="WD40_repeat_dom_sf"/>
</dbReference>
<dbReference type="InterPro" id="IPR015943">
    <property type="entry name" value="WD40/YVTN_repeat-like_dom_sf"/>
</dbReference>
<dbReference type="Gene3D" id="2.130.10.10">
    <property type="entry name" value="YVTN repeat-like/Quinoprotein amine dehydrogenase"/>
    <property type="match status" value="1"/>
</dbReference>
<dbReference type="Pfam" id="PF00400">
    <property type="entry name" value="WD40"/>
    <property type="match status" value="1"/>
</dbReference>
<organism evidence="2 3">
    <name type="scientific">Apatococcus lobatus</name>
    <dbReference type="NCBI Taxonomy" id="904363"/>
    <lineage>
        <taxon>Eukaryota</taxon>
        <taxon>Viridiplantae</taxon>
        <taxon>Chlorophyta</taxon>
        <taxon>core chlorophytes</taxon>
        <taxon>Trebouxiophyceae</taxon>
        <taxon>Chlorellales</taxon>
        <taxon>Chlorellaceae</taxon>
        <taxon>Apatococcus</taxon>
    </lineage>
</organism>
<dbReference type="InterPro" id="IPR001680">
    <property type="entry name" value="WD40_rpt"/>
</dbReference>
<feature type="region of interest" description="Disordered" evidence="1">
    <location>
        <begin position="372"/>
        <end position="407"/>
    </location>
</feature>
<gene>
    <name evidence="2" type="ORF">WJX74_005678</name>
</gene>
<keyword evidence="3" id="KW-1185">Reference proteome</keyword>
<accession>A0AAW1S6U6</accession>
<comment type="caution">
    <text evidence="2">The sequence shown here is derived from an EMBL/GenBank/DDBJ whole genome shotgun (WGS) entry which is preliminary data.</text>
</comment>
<sequence length="564" mass="60143">MDAERVTALESGGHASWIVSGTIHGELKLWRLGCSQQLDCHPNAERTAVTAFAFLEPSMVISGTADGSCKVWQILEHRLVPRQQLDTGSGPITKLAAYMDPNIPWSALAAQMDMAPWQDPPQGQLPPTQAALASRPGVLLGLAALQPDRQREWEGHGTSGNGPKLVKIFVAAGSAHGLVHVWQALGWGSSMWQRVAIKGQVADAPIEGLSFMADGSMLAAIGGSLGGVWAWDSSTWEGCWQPGGPAIAFEFLGPDWAEALSRPHLLICPKSAPFVPFLLPVPRSQAGHHTLQEQRAAIPRPAGQADIGAYAEGQDTFAANQAPKTSLHLPFQASSDPTQEAPQSQACLPLLQPILPNFLPVKHLNGDRAVADTAEHTNPPGPSHEAQCYTDRTAQGSRTDKASSQGVDVPAADFKPRAASSGLAVPHLNSSVHLAQQLSRLEMAEFHGPTAIVQAAGKAAGVRKQAAATAVDVPRHVQQYAALQTVSQNVSSEAGLSTMRRKVGKQLAPQWVASRAAKPQLSDMWRANEQVASVLDTRPLPAMPRATRRSVAKRIADQILRDAR</sequence>
<dbReference type="Proteomes" id="UP001438707">
    <property type="component" value="Unassembled WGS sequence"/>
</dbReference>
<proteinExistence type="predicted"/>
<evidence type="ECO:0000313" key="3">
    <source>
        <dbReference type="Proteomes" id="UP001438707"/>
    </source>
</evidence>
<evidence type="ECO:0000313" key="2">
    <source>
        <dbReference type="EMBL" id="KAK9841431.1"/>
    </source>
</evidence>
<dbReference type="EMBL" id="JALJOS010000003">
    <property type="protein sequence ID" value="KAK9841431.1"/>
    <property type="molecule type" value="Genomic_DNA"/>
</dbReference>
<evidence type="ECO:0000256" key="1">
    <source>
        <dbReference type="SAM" id="MobiDB-lite"/>
    </source>
</evidence>
<reference evidence="2 3" key="1">
    <citation type="journal article" date="2024" name="Nat. Commun.">
        <title>Phylogenomics reveals the evolutionary origins of lichenization in chlorophyte algae.</title>
        <authorList>
            <person name="Puginier C."/>
            <person name="Libourel C."/>
            <person name="Otte J."/>
            <person name="Skaloud P."/>
            <person name="Haon M."/>
            <person name="Grisel S."/>
            <person name="Petersen M."/>
            <person name="Berrin J.G."/>
            <person name="Delaux P.M."/>
            <person name="Dal Grande F."/>
            <person name="Keller J."/>
        </authorList>
    </citation>
    <scope>NUCLEOTIDE SEQUENCE [LARGE SCALE GENOMIC DNA]</scope>
    <source>
        <strain evidence="2 3">SAG 2145</strain>
    </source>
</reference>
<dbReference type="AlphaFoldDB" id="A0AAW1S6U6"/>
<feature type="compositionally biased region" description="Polar residues" evidence="1">
    <location>
        <begin position="390"/>
        <end position="406"/>
    </location>
</feature>
<dbReference type="SUPFAM" id="SSF50978">
    <property type="entry name" value="WD40 repeat-like"/>
    <property type="match status" value="1"/>
</dbReference>
<name>A0AAW1S6U6_9CHLO</name>